<dbReference type="GO" id="GO:0046872">
    <property type="term" value="F:metal ion binding"/>
    <property type="evidence" value="ECO:0007669"/>
    <property type="project" value="UniProtKB-KW"/>
</dbReference>
<comment type="subcellular location">
    <subcellularLocation>
        <location evidence="1">Cell inner membrane</location>
        <topology evidence="1">Multi-pass membrane protein</topology>
    </subcellularLocation>
</comment>
<dbReference type="PIRSF" id="PIRSF006162">
    <property type="entry name" value="PgpA"/>
    <property type="match status" value="1"/>
</dbReference>
<keyword evidence="1" id="KW-0443">Lipid metabolism</keyword>
<evidence type="ECO:0000256" key="1">
    <source>
        <dbReference type="PIRNR" id="PIRNR006162"/>
    </source>
</evidence>
<dbReference type="KEGG" id="smur:BWP33_02505"/>
<comment type="pathway">
    <text evidence="1">Phospholipid metabolism; phosphatidylglycerol biosynthesis; phosphatidylglycerol from CDP-diacylglycerol: step 2/2.</text>
</comment>
<dbReference type="GO" id="GO:0005886">
    <property type="term" value="C:plasma membrane"/>
    <property type="evidence" value="ECO:0007669"/>
    <property type="project" value="UniProtKB-SubCell"/>
</dbReference>
<keyword evidence="1" id="KW-1208">Phospholipid metabolism</keyword>
<evidence type="ECO:0000313" key="5">
    <source>
        <dbReference type="Proteomes" id="UP000017813"/>
    </source>
</evidence>
<feature type="domain" description="YutG/PgpA" evidence="3">
    <location>
        <begin position="24"/>
        <end position="163"/>
    </location>
</feature>
<feature type="transmembrane region" description="Helical" evidence="2">
    <location>
        <begin position="97"/>
        <end position="121"/>
    </location>
</feature>
<comment type="function">
    <text evidence="1">Lipid phosphatase which dephosphorylates phosphatidylglycerophosphate (PGP) to phosphatidylglycerol (PG).</text>
</comment>
<dbReference type="Pfam" id="PF04608">
    <property type="entry name" value="PgpA"/>
    <property type="match status" value="1"/>
</dbReference>
<dbReference type="EMBL" id="ADCY02000001">
    <property type="protein sequence ID" value="EFG31617.1"/>
    <property type="molecule type" value="Genomic_DNA"/>
</dbReference>
<dbReference type="InterPro" id="IPR007686">
    <property type="entry name" value="YutG/PgpA"/>
</dbReference>
<dbReference type="PANTHER" id="PTHR36305:SF1">
    <property type="entry name" value="PHOSPHATIDYLGLYCEROPHOSPHATASE A"/>
    <property type="match status" value="1"/>
</dbReference>
<keyword evidence="1 2" id="KW-0812">Transmembrane</keyword>
<keyword evidence="1" id="KW-1003">Cell membrane</keyword>
<dbReference type="CDD" id="cd06971">
    <property type="entry name" value="PgpA"/>
    <property type="match status" value="1"/>
</dbReference>
<feature type="transmembrane region" description="Helical" evidence="2">
    <location>
        <begin position="48"/>
        <end position="76"/>
    </location>
</feature>
<reference evidence="4 5" key="2">
    <citation type="submission" date="2011-10" db="EMBL/GenBank/DDBJ databases">
        <title>The Genome Sequence of Simonsiella muelleri ATCC 29453.</title>
        <authorList>
            <consortium name="The Broad Institute Genome Sequencing Platform"/>
            <consortium name="The Broad Institute Genome Sequencing Center for Infectious Disease"/>
            <person name="Earl A."/>
            <person name="Ward D."/>
            <person name="Feldgarden M."/>
            <person name="Gevers D."/>
            <person name="Izard J."/>
            <person name="Baranova O.V."/>
            <person name="Blanton J.M."/>
            <person name="Tanner A.C."/>
            <person name="Dewhirst F."/>
            <person name="Young S.K."/>
            <person name="Zeng Q."/>
            <person name="Gargeya S."/>
            <person name="Fitzgerald M."/>
            <person name="Haas B."/>
            <person name="Abouelleil A."/>
            <person name="Alvarado L."/>
            <person name="Arachchi H.M."/>
            <person name="Berlin A."/>
            <person name="Brown A."/>
            <person name="Chapman S.B."/>
            <person name="Chen Z."/>
            <person name="Dunbar C."/>
            <person name="Freedman E."/>
            <person name="Gearin G."/>
            <person name="Goldberg J."/>
            <person name="Griggs A."/>
            <person name="Gujja S."/>
            <person name="Heiman D."/>
            <person name="Howarth C."/>
            <person name="Larson L."/>
            <person name="Lui A."/>
            <person name="MacDonald P.J.P."/>
            <person name="Montmayeur A."/>
            <person name="Murphy C."/>
            <person name="Neiman D."/>
            <person name="Pearson M."/>
            <person name="Priest M."/>
            <person name="Roberts A."/>
            <person name="Saif S."/>
            <person name="Shea T."/>
            <person name="Shenoy N."/>
            <person name="Sisk P."/>
            <person name="Stolte C."/>
            <person name="Sykes S."/>
            <person name="Wortman J."/>
            <person name="Nusbaum C."/>
            <person name="Birren B."/>
        </authorList>
    </citation>
    <scope>NUCLEOTIDE SEQUENCE [LARGE SCALE GENOMIC DNA]</scope>
    <source>
        <strain evidence="4 5">ATCC 29453</strain>
    </source>
</reference>
<protein>
    <recommendedName>
        <fullName evidence="1">Phosphatidylglycerophosphatase A</fullName>
        <ecNumber evidence="1">3.1.3.27</ecNumber>
    </recommendedName>
    <alternativeName>
        <fullName evidence="1">Phosphatidylglycerolphosphate phosphatase A</fullName>
    </alternativeName>
</protein>
<keyword evidence="1" id="KW-0460">Magnesium</keyword>
<dbReference type="InterPro" id="IPR036681">
    <property type="entry name" value="PgpA-like_sf"/>
</dbReference>
<keyword evidence="1" id="KW-0442">Lipid degradation</keyword>
<keyword evidence="1" id="KW-0997">Cell inner membrane</keyword>
<keyword evidence="1 2" id="KW-0472">Membrane</keyword>
<proteinExistence type="predicted"/>
<keyword evidence="2" id="KW-1133">Transmembrane helix</keyword>
<dbReference type="Proteomes" id="UP000017813">
    <property type="component" value="Unassembled WGS sequence"/>
</dbReference>
<evidence type="ECO:0000313" key="4">
    <source>
        <dbReference type="EMBL" id="EFG31617.1"/>
    </source>
</evidence>
<dbReference type="EC" id="3.1.3.27" evidence="1"/>
<comment type="cofactor">
    <cofactor evidence="1">
        <name>Mg(2+)</name>
        <dbReference type="ChEBI" id="CHEBI:18420"/>
    </cofactor>
</comment>
<keyword evidence="1" id="KW-0479">Metal-binding</keyword>
<dbReference type="PANTHER" id="PTHR36305">
    <property type="entry name" value="PHOSPHATIDYLGLYCEROPHOSPHATASE A"/>
    <property type="match status" value="1"/>
</dbReference>
<keyword evidence="1" id="KW-0378">Hydrolase</keyword>
<dbReference type="SUPFAM" id="SSF101307">
    <property type="entry name" value="YutG-like"/>
    <property type="match status" value="1"/>
</dbReference>
<feature type="transmembrane region" description="Helical" evidence="2">
    <location>
        <begin position="141"/>
        <end position="166"/>
    </location>
</feature>
<sequence>MEKTKPTFTPTWKWLMENKIAFVGFGFGSGLPAKAPGTWGSLMGMLLAGLLLGIGVGKLWLFLLAVVAFVVGIGICHETELALGRVHDYSGIVWDEIVAMLFVFSLIPQGFFWWIIGFAAFRFFDIVKPQPISWADSKVNGGLGVMLDDVIAAVYAVLVVGILALIF</sequence>
<evidence type="ECO:0000259" key="3">
    <source>
        <dbReference type="Pfam" id="PF04608"/>
    </source>
</evidence>
<dbReference type="GO" id="GO:0008962">
    <property type="term" value="F:phosphatidylglycerophosphatase activity"/>
    <property type="evidence" value="ECO:0007669"/>
    <property type="project" value="UniProtKB-EC"/>
</dbReference>
<dbReference type="STRING" id="641147.HMPREF9021_00012"/>
<dbReference type="GO" id="GO:0006655">
    <property type="term" value="P:phosphatidylglycerol biosynthetic process"/>
    <property type="evidence" value="ECO:0007669"/>
    <property type="project" value="UniProtKB-UniPathway"/>
</dbReference>
<reference evidence="4 5" key="1">
    <citation type="submission" date="2010-03" db="EMBL/GenBank/DDBJ databases">
        <authorList>
            <consortium name="The Broad Institute Genome Sequencing Platform"/>
            <person name="Ward D."/>
            <person name="Earl A."/>
            <person name="Feldgarden M."/>
            <person name="Gevers D."/>
            <person name="Young S."/>
            <person name="Zeng Q."/>
            <person name="Koehrsen M."/>
            <person name="Alvarado L."/>
            <person name="Berlin A.M."/>
            <person name="Borenstein D."/>
            <person name="Chapman S.B."/>
            <person name="Chen Z."/>
            <person name="Engels R."/>
            <person name="Freedman E."/>
            <person name="Gellesch M."/>
            <person name="Goldberg J."/>
            <person name="Griggs A."/>
            <person name="Gujja S."/>
            <person name="Heilman E.R."/>
            <person name="Heiman D.I."/>
            <person name="Hepburn T.A."/>
            <person name="Howarth C."/>
            <person name="Jen D."/>
            <person name="Larson L."/>
            <person name="Mehta T."/>
            <person name="Park D."/>
            <person name="Pearson M."/>
            <person name="Richards J."/>
            <person name="Roberts A."/>
            <person name="Saif S."/>
            <person name="Shea T.D."/>
            <person name="Shenoy N."/>
            <person name="Sisk P."/>
            <person name="Stolte C."/>
            <person name="Sykes S.N."/>
            <person name="Walk T."/>
            <person name="White J."/>
            <person name="Yandava C."/>
            <person name="Izard J."/>
            <person name="Baranova O.V."/>
            <person name="Blanton J.M."/>
            <person name="Tanner A.C."/>
            <person name="Dewhirst F."/>
            <person name="Haas B."/>
            <person name="Nusbaum C."/>
            <person name="Birren B."/>
        </authorList>
    </citation>
    <scope>NUCLEOTIDE SEQUENCE [LARGE SCALE GENOMIC DNA]</scope>
    <source>
        <strain evidence="4 5">ATCC 29453</strain>
    </source>
</reference>
<comment type="catalytic activity">
    <reaction evidence="1">
        <text>a 1,2-diacyl-sn-glycero-3-phospho-(1'-sn-glycero-3'-phosphate) + H2O = a 1,2-diacyl-sn-glycero-3-phospho-(1'-sn-glycerol) + phosphate</text>
        <dbReference type="Rhea" id="RHEA:33751"/>
        <dbReference type="ChEBI" id="CHEBI:15377"/>
        <dbReference type="ChEBI" id="CHEBI:43474"/>
        <dbReference type="ChEBI" id="CHEBI:60110"/>
        <dbReference type="ChEBI" id="CHEBI:64716"/>
        <dbReference type="EC" id="3.1.3.27"/>
    </reaction>
</comment>
<organism evidence="4 5">
    <name type="scientific">Simonsiella muelleri ATCC 29453</name>
    <dbReference type="NCBI Taxonomy" id="641147"/>
    <lineage>
        <taxon>Bacteria</taxon>
        <taxon>Pseudomonadati</taxon>
        <taxon>Pseudomonadota</taxon>
        <taxon>Betaproteobacteria</taxon>
        <taxon>Neisseriales</taxon>
        <taxon>Neisseriaceae</taxon>
        <taxon>Simonsiella</taxon>
    </lineage>
</organism>
<dbReference type="UniPathway" id="UPA00084">
    <property type="reaction ID" value="UER00504"/>
</dbReference>
<dbReference type="RefSeq" id="WP_002640945.1">
    <property type="nucleotide sequence ID" value="NZ_CP019448.1"/>
</dbReference>
<name>V9HMS2_9NEIS</name>
<dbReference type="OrthoDB" id="9804091at2"/>
<dbReference type="InterPro" id="IPR026037">
    <property type="entry name" value="PgpA"/>
</dbReference>
<dbReference type="AlphaFoldDB" id="V9HMS2"/>
<accession>V9HMS2</accession>
<keyword evidence="5" id="KW-1185">Reference proteome</keyword>
<keyword evidence="1" id="KW-0595">Phospholipid degradation</keyword>
<dbReference type="HOGENOM" id="CLU_103734_0_1_4"/>
<dbReference type="GO" id="GO:0009395">
    <property type="term" value="P:phospholipid catabolic process"/>
    <property type="evidence" value="ECO:0007669"/>
    <property type="project" value="UniProtKB-KW"/>
</dbReference>
<gene>
    <name evidence="4" type="ORF">HMPREF9021_00012</name>
</gene>
<evidence type="ECO:0000256" key="2">
    <source>
        <dbReference type="SAM" id="Phobius"/>
    </source>
</evidence>
<dbReference type="eggNOG" id="COG1267">
    <property type="taxonomic scope" value="Bacteria"/>
</dbReference>
<comment type="caution">
    <text evidence="4">The sequence shown here is derived from an EMBL/GenBank/DDBJ whole genome shotgun (WGS) entry which is preliminary data.</text>
</comment>